<comment type="caution">
    <text evidence="3">The sequence shown here is derived from an EMBL/GenBank/DDBJ whole genome shotgun (WGS) entry which is preliminary data.</text>
</comment>
<evidence type="ECO:0000259" key="2">
    <source>
        <dbReference type="Pfam" id="PF13372"/>
    </source>
</evidence>
<dbReference type="Proteomes" id="UP000011910">
    <property type="component" value="Unassembled WGS sequence"/>
</dbReference>
<dbReference type="AlphaFoldDB" id="M7NLU5"/>
<dbReference type="Pfam" id="PF13372">
    <property type="entry name" value="Alginate_exp"/>
    <property type="match status" value="1"/>
</dbReference>
<keyword evidence="4" id="KW-1185">Reference proteome</keyword>
<feature type="signal peptide" evidence="1">
    <location>
        <begin position="1"/>
        <end position="22"/>
    </location>
</feature>
<feature type="chain" id="PRO_5004082131" description="Alginate export domain-containing protein" evidence="1">
    <location>
        <begin position="23"/>
        <end position="438"/>
    </location>
</feature>
<dbReference type="eggNOG" id="COG3203">
    <property type="taxonomic scope" value="Bacteria"/>
</dbReference>
<dbReference type="EMBL" id="AODQ01000047">
    <property type="protein sequence ID" value="EMR02740.1"/>
    <property type="molecule type" value="Genomic_DNA"/>
</dbReference>
<organism evidence="3 4">
    <name type="scientific">Cesiribacter andamanensis AMV16</name>
    <dbReference type="NCBI Taxonomy" id="1279009"/>
    <lineage>
        <taxon>Bacteria</taxon>
        <taxon>Pseudomonadati</taxon>
        <taxon>Bacteroidota</taxon>
        <taxon>Cytophagia</taxon>
        <taxon>Cytophagales</taxon>
        <taxon>Cesiribacteraceae</taxon>
        <taxon>Cesiribacter</taxon>
    </lineage>
</organism>
<reference evidence="3 4" key="1">
    <citation type="journal article" date="2013" name="Genome Announc.">
        <title>Draft Genome Sequence of Cesiribacter andamanensis Strain AMV16T, Isolated from a Soil Sample from a Mud Volcano in the Andaman Islands, India.</title>
        <authorList>
            <person name="Shivaji S."/>
            <person name="Ara S."/>
            <person name="Begum Z."/>
            <person name="Srinivas T.N."/>
            <person name="Singh A."/>
            <person name="Kumar Pinnaka A."/>
        </authorList>
    </citation>
    <scope>NUCLEOTIDE SEQUENCE [LARGE SCALE GENOMIC DNA]</scope>
    <source>
        <strain evidence="3 4">AMV16</strain>
    </source>
</reference>
<name>M7NLU5_9BACT</name>
<dbReference type="STRING" id="1279009.ADICEAN_02109"/>
<dbReference type="RefSeq" id="WP_009195502.1">
    <property type="nucleotide sequence ID" value="NZ_AODQ01000047.1"/>
</dbReference>
<dbReference type="InterPro" id="IPR025388">
    <property type="entry name" value="Alginate_export_dom"/>
</dbReference>
<dbReference type="PATRIC" id="fig|1279009.4.peg.2135"/>
<evidence type="ECO:0000256" key="1">
    <source>
        <dbReference type="SAM" id="SignalP"/>
    </source>
</evidence>
<sequence length="438" mass="49522">MKRIFYSSFLALACLAATPALAQFSVDGQLVQRGEYRHGFGRLIGEGEEAALFIGQRARLNASYKMDKFSFYVSVQDVRTWGSAPQIKATDPYLSVHEAWAETRLSETFSLKLGRQELNYDNARFLGNLDWALQGRAHDFALAKWEKESMKLHLGAGYNQDGERLSGTLFTIPNQYKAAQFMRYENSLKGLTFSLLFWNDGRQYTVTDPAGQITDKGIRYRQTLGVPTLKYQLKNTTLSGFYYQQFGKDVAGREIRAYDASLQASQLFTLDEEKGSKLRLTAGVEWLSGTDNNGPQSVNRSFAPLYGTNHMHNGYMDQFFVGGRHENGLGLQDLFVRLRWDVNPKLFTSLNGHTFSAMGRVYNENVELSRGLGTELDLTLGYLISDAVSVQGGYSQIFASDSFERLQGVATPDRVQNWGYVMMIYRPTMKNRFIGLLF</sequence>
<gene>
    <name evidence="3" type="ORF">ADICEAN_02109</name>
</gene>
<feature type="domain" description="Alginate export" evidence="2">
    <location>
        <begin position="26"/>
        <end position="414"/>
    </location>
</feature>
<accession>M7NLU5</accession>
<protein>
    <recommendedName>
        <fullName evidence="2">Alginate export domain-containing protein</fullName>
    </recommendedName>
</protein>
<proteinExistence type="predicted"/>
<dbReference type="SUPFAM" id="SSF56935">
    <property type="entry name" value="Porins"/>
    <property type="match status" value="1"/>
</dbReference>
<dbReference type="OrthoDB" id="1070463at2"/>
<keyword evidence="1" id="KW-0732">Signal</keyword>
<evidence type="ECO:0000313" key="3">
    <source>
        <dbReference type="EMBL" id="EMR02740.1"/>
    </source>
</evidence>
<evidence type="ECO:0000313" key="4">
    <source>
        <dbReference type="Proteomes" id="UP000011910"/>
    </source>
</evidence>